<comment type="similarity">
    <text evidence="2">Belongs to the sodium:solute symporter (SSF) (TC 2.A.21) family.</text>
</comment>
<evidence type="ECO:0000256" key="7">
    <source>
        <dbReference type="ARBA" id="ARBA00023053"/>
    </source>
</evidence>
<name>A0A382H0A9_9ZZZZ</name>
<gene>
    <name evidence="12" type="ORF">METZ01_LOCUS233493</name>
</gene>
<organism evidence="12">
    <name type="scientific">marine metagenome</name>
    <dbReference type="NCBI Taxonomy" id="408172"/>
    <lineage>
        <taxon>unclassified sequences</taxon>
        <taxon>metagenomes</taxon>
        <taxon>ecological metagenomes</taxon>
    </lineage>
</organism>
<feature type="non-terminal residue" evidence="12">
    <location>
        <position position="1"/>
    </location>
</feature>
<keyword evidence="9 11" id="KW-0472">Membrane</keyword>
<keyword evidence="6 11" id="KW-1133">Transmembrane helix</keyword>
<evidence type="ECO:0000256" key="8">
    <source>
        <dbReference type="ARBA" id="ARBA00023065"/>
    </source>
</evidence>
<evidence type="ECO:0000256" key="5">
    <source>
        <dbReference type="ARBA" id="ARBA00022692"/>
    </source>
</evidence>
<keyword evidence="4" id="KW-1003">Cell membrane</keyword>
<evidence type="ECO:0000256" key="6">
    <source>
        <dbReference type="ARBA" id="ARBA00022989"/>
    </source>
</evidence>
<evidence type="ECO:0008006" key="13">
    <source>
        <dbReference type="Google" id="ProtNLM"/>
    </source>
</evidence>
<evidence type="ECO:0000256" key="10">
    <source>
        <dbReference type="ARBA" id="ARBA00023201"/>
    </source>
</evidence>
<dbReference type="GO" id="GO:0006814">
    <property type="term" value="P:sodium ion transport"/>
    <property type="evidence" value="ECO:0007669"/>
    <property type="project" value="UniProtKB-KW"/>
</dbReference>
<keyword evidence="3" id="KW-0813">Transport</keyword>
<comment type="subcellular location">
    <subcellularLocation>
        <location evidence="1">Cell membrane</location>
        <topology evidence="1">Multi-pass membrane protein</topology>
    </subcellularLocation>
</comment>
<accession>A0A382H0A9</accession>
<feature type="transmembrane region" description="Helical" evidence="11">
    <location>
        <begin position="6"/>
        <end position="27"/>
    </location>
</feature>
<feature type="transmembrane region" description="Helical" evidence="11">
    <location>
        <begin position="456"/>
        <end position="476"/>
    </location>
</feature>
<dbReference type="PANTHER" id="PTHR42985:SF40">
    <property type="entry name" value="LD47995P-RELATED"/>
    <property type="match status" value="1"/>
</dbReference>
<feature type="transmembrane region" description="Helical" evidence="11">
    <location>
        <begin position="266"/>
        <end position="294"/>
    </location>
</feature>
<evidence type="ECO:0000256" key="3">
    <source>
        <dbReference type="ARBA" id="ARBA00022448"/>
    </source>
</evidence>
<evidence type="ECO:0000256" key="4">
    <source>
        <dbReference type="ARBA" id="ARBA00022475"/>
    </source>
</evidence>
<reference evidence="12" key="1">
    <citation type="submission" date="2018-05" db="EMBL/GenBank/DDBJ databases">
        <authorList>
            <person name="Lanie J.A."/>
            <person name="Ng W.-L."/>
            <person name="Kazmierczak K.M."/>
            <person name="Andrzejewski T.M."/>
            <person name="Davidsen T.M."/>
            <person name="Wayne K.J."/>
            <person name="Tettelin H."/>
            <person name="Glass J.I."/>
            <person name="Rusch D."/>
            <person name="Podicherti R."/>
            <person name="Tsui H.-C.T."/>
            <person name="Winkler M.E."/>
        </authorList>
    </citation>
    <scope>NUCLEOTIDE SEQUENCE</scope>
</reference>
<feature type="transmembrane region" description="Helical" evidence="11">
    <location>
        <begin position="355"/>
        <end position="377"/>
    </location>
</feature>
<dbReference type="Pfam" id="PF00474">
    <property type="entry name" value="SSF"/>
    <property type="match status" value="1"/>
</dbReference>
<feature type="transmembrane region" description="Helical" evidence="11">
    <location>
        <begin position="408"/>
        <end position="436"/>
    </location>
</feature>
<dbReference type="GO" id="GO:0015293">
    <property type="term" value="F:symporter activity"/>
    <property type="evidence" value="ECO:0007669"/>
    <property type="project" value="TreeGrafter"/>
</dbReference>
<evidence type="ECO:0000256" key="2">
    <source>
        <dbReference type="ARBA" id="ARBA00006434"/>
    </source>
</evidence>
<keyword evidence="7" id="KW-0915">Sodium</keyword>
<feature type="transmembrane region" description="Helical" evidence="11">
    <location>
        <begin position="39"/>
        <end position="58"/>
    </location>
</feature>
<evidence type="ECO:0000256" key="9">
    <source>
        <dbReference type="ARBA" id="ARBA00023136"/>
    </source>
</evidence>
<keyword evidence="10" id="KW-0739">Sodium transport</keyword>
<feature type="transmembrane region" description="Helical" evidence="11">
    <location>
        <begin position="94"/>
        <end position="112"/>
    </location>
</feature>
<feature type="transmembrane region" description="Helical" evidence="11">
    <location>
        <begin position="314"/>
        <end position="334"/>
    </location>
</feature>
<keyword evidence="8" id="KW-0406">Ion transport</keyword>
<dbReference type="InterPro" id="IPR001734">
    <property type="entry name" value="Na/solute_symporter"/>
</dbReference>
<dbReference type="PROSITE" id="PS50283">
    <property type="entry name" value="NA_SOLUT_SYMP_3"/>
    <property type="match status" value="1"/>
</dbReference>
<feature type="transmembrane region" description="Helical" evidence="11">
    <location>
        <begin position="128"/>
        <end position="148"/>
    </location>
</feature>
<evidence type="ECO:0000256" key="1">
    <source>
        <dbReference type="ARBA" id="ARBA00004651"/>
    </source>
</evidence>
<dbReference type="EMBL" id="UINC01058409">
    <property type="protein sequence ID" value="SVB80639.1"/>
    <property type="molecule type" value="Genomic_DNA"/>
</dbReference>
<dbReference type="PANTHER" id="PTHR42985">
    <property type="entry name" value="SODIUM-COUPLED MONOCARBOXYLATE TRANSPORTER"/>
    <property type="match status" value="1"/>
</dbReference>
<feature type="transmembrane region" description="Helical" evidence="11">
    <location>
        <begin position="168"/>
        <end position="185"/>
    </location>
</feature>
<protein>
    <recommendedName>
        <fullName evidence="13">Sodium:solute symporter family protein</fullName>
    </recommendedName>
</protein>
<dbReference type="AlphaFoldDB" id="A0A382H0A9"/>
<dbReference type="GO" id="GO:0005886">
    <property type="term" value="C:plasma membrane"/>
    <property type="evidence" value="ECO:0007669"/>
    <property type="project" value="UniProtKB-SubCell"/>
</dbReference>
<keyword evidence="5 11" id="KW-0812">Transmembrane</keyword>
<feature type="non-terminal residue" evidence="12">
    <location>
        <position position="481"/>
    </location>
</feature>
<feature type="transmembrane region" description="Helical" evidence="11">
    <location>
        <begin position="233"/>
        <end position="254"/>
    </location>
</feature>
<dbReference type="Gene3D" id="1.20.1730.10">
    <property type="entry name" value="Sodium/glucose cotransporter"/>
    <property type="match status" value="1"/>
</dbReference>
<sequence length="481" mass="52942">RMDPFIYNFVCGGAVFVFGLVLAWRQGSLGLSGKGRRNLCLALGVFSFYFILQAFLQYKAPGMPAAEPAAYRPTPASEAAVDPEQSYRGAPVDYAIMIGYFVIIVIMGAYFGRKMKSTEDFFFGGRKFAWWLIAFSMIATTIGSYSFLKYSSKGYEYGLSSTQTYSNDWIYFPLLLFCWLPILYFSRVTSIPEYFGKRFNSKVRFWATVCLMVYMVGYVGVNLFTMGKVLHHLLGWEIFWGAVLVALLSVSYVSSGGQASVIMTDLFQGVMLLITGALILGLGFAYLGGFDVFWDNLPGDSRKVFHNFNSDPGFPSVGIFWQDGLANSIMFGFLHQGTIMRYMAARSYADCKKAVVTHLVVLMPLAACVVGGAGWLAKALANHGDLPGDMAADDSFYAATQLISQPGIFGLILAAMIAALMSTVDTLITAISAVWVNDVHKLYIKKDMTDRQALMVARLTAIGATLVGIAMVPVFMNFDSI</sequence>
<evidence type="ECO:0000256" key="11">
    <source>
        <dbReference type="SAM" id="Phobius"/>
    </source>
</evidence>
<proteinExistence type="inferred from homology"/>
<dbReference type="InterPro" id="IPR051163">
    <property type="entry name" value="Sodium:Solute_Symporter_SSF"/>
</dbReference>
<evidence type="ECO:0000313" key="12">
    <source>
        <dbReference type="EMBL" id="SVB80639.1"/>
    </source>
</evidence>
<dbReference type="InterPro" id="IPR038377">
    <property type="entry name" value="Na/Glc_symporter_sf"/>
</dbReference>
<feature type="transmembrane region" description="Helical" evidence="11">
    <location>
        <begin position="205"/>
        <end position="227"/>
    </location>
</feature>